<dbReference type="GO" id="GO:0006508">
    <property type="term" value="P:proteolysis"/>
    <property type="evidence" value="ECO:0007669"/>
    <property type="project" value="InterPro"/>
</dbReference>
<dbReference type="Pfam" id="PF00112">
    <property type="entry name" value="Peptidase_C1"/>
    <property type="match status" value="1"/>
</dbReference>
<feature type="signal peptide" evidence="3">
    <location>
        <begin position="1"/>
        <end position="16"/>
    </location>
</feature>
<accession>A0A7S0FP37</accession>
<keyword evidence="3" id="KW-0732">Signal</keyword>
<comment type="similarity">
    <text evidence="1">Belongs to the peptidase C1 family.</text>
</comment>
<dbReference type="InterPro" id="IPR038765">
    <property type="entry name" value="Papain-like_cys_pep_sf"/>
</dbReference>
<evidence type="ECO:0000256" key="2">
    <source>
        <dbReference type="ARBA" id="ARBA00023145"/>
    </source>
</evidence>
<dbReference type="CDD" id="cd02620">
    <property type="entry name" value="Peptidase_C1A_CathepsinB"/>
    <property type="match status" value="1"/>
</dbReference>
<dbReference type="PANTHER" id="PTHR12411">
    <property type="entry name" value="CYSTEINE PROTEASE FAMILY C1-RELATED"/>
    <property type="match status" value="1"/>
</dbReference>
<dbReference type="AlphaFoldDB" id="A0A7S0FP37"/>
<keyword evidence="2" id="KW-0865">Zymogen</keyword>
<proteinExistence type="inferred from homology"/>
<feature type="chain" id="PRO_5031527007" description="Peptidase C1A papain C-terminal domain-containing protein" evidence="3">
    <location>
        <begin position="17"/>
        <end position="407"/>
    </location>
</feature>
<dbReference type="PRINTS" id="PR00705">
    <property type="entry name" value="PAPAIN"/>
</dbReference>
<dbReference type="SUPFAM" id="SSF54001">
    <property type="entry name" value="Cysteine proteinases"/>
    <property type="match status" value="1"/>
</dbReference>
<evidence type="ECO:0000313" key="5">
    <source>
        <dbReference type="EMBL" id="CAD8373728.1"/>
    </source>
</evidence>
<gene>
    <name evidence="5" type="ORF">PBAH0796_LOCUS21502</name>
</gene>
<dbReference type="EMBL" id="HBEG01035150">
    <property type="protein sequence ID" value="CAD8373728.1"/>
    <property type="molecule type" value="Transcribed_RNA"/>
</dbReference>
<dbReference type="GO" id="GO:0008234">
    <property type="term" value="F:cysteine-type peptidase activity"/>
    <property type="evidence" value="ECO:0007669"/>
    <property type="project" value="InterPro"/>
</dbReference>
<evidence type="ECO:0000259" key="4">
    <source>
        <dbReference type="SMART" id="SM00645"/>
    </source>
</evidence>
<evidence type="ECO:0000256" key="3">
    <source>
        <dbReference type="SAM" id="SignalP"/>
    </source>
</evidence>
<dbReference type="PROSITE" id="PS00139">
    <property type="entry name" value="THIOL_PROTEASE_CYS"/>
    <property type="match status" value="1"/>
</dbReference>
<dbReference type="InterPro" id="IPR000169">
    <property type="entry name" value="Pept_cys_AS"/>
</dbReference>
<dbReference type="PROSITE" id="PS00639">
    <property type="entry name" value="THIOL_PROTEASE_HIS"/>
    <property type="match status" value="1"/>
</dbReference>
<reference evidence="5" key="1">
    <citation type="submission" date="2021-01" db="EMBL/GenBank/DDBJ databases">
        <authorList>
            <person name="Corre E."/>
            <person name="Pelletier E."/>
            <person name="Niang G."/>
            <person name="Scheremetjew M."/>
            <person name="Finn R."/>
            <person name="Kale V."/>
            <person name="Holt S."/>
            <person name="Cochrane G."/>
            <person name="Meng A."/>
            <person name="Brown T."/>
            <person name="Cohen L."/>
        </authorList>
    </citation>
    <scope>NUCLEOTIDE SEQUENCE</scope>
    <source>
        <strain evidence="5">Pbaha01</strain>
    </source>
</reference>
<dbReference type="InterPro" id="IPR013128">
    <property type="entry name" value="Peptidase_C1A"/>
</dbReference>
<dbReference type="InterPro" id="IPR025660">
    <property type="entry name" value="Pept_his_AS"/>
</dbReference>
<name>A0A7S0FP37_9DINO</name>
<evidence type="ECO:0000256" key="1">
    <source>
        <dbReference type="ARBA" id="ARBA00008455"/>
    </source>
</evidence>
<dbReference type="SMART" id="SM00645">
    <property type="entry name" value="Pept_C1"/>
    <property type="match status" value="1"/>
</dbReference>
<protein>
    <recommendedName>
        <fullName evidence="4">Peptidase C1A papain C-terminal domain-containing protein</fullName>
    </recommendedName>
</protein>
<sequence length="407" mass="43641">MAGVWSVLLMAGAAYAVHQERASQIAAIGAIPNLTWTAAPHPRFALHPPGASKNLCGVMDGWKERIQARIAAGTIERFVSAENVAVPEEFDSAENWPKCAKIIGDIRDQSNCGCCWAFAGAEAASDRMCIATDATLMLPLSAQDVCFCGSDDGCNGGFVEEPWDYIRLHGAVTGGQYHGTGPFGKGLCADYSLPHCHHHGPQGKDPFPAEGEPGCPKADSPKCPASCGAASSDTHSNFTADKYSFDGKVVAASGETDIQRMILAGGPVETAYTVFSDFENYAGGVYQHVTGEKAGGHAVKIVGWGVDGGVKYWKIANSWNPYWGEGGYFRILRGSNHCGIEDQVVATSADSKWHPGVTPSYACEDQETEEKCKALSCTWCYFKIFKMGFCKKHDFHCDSEALNTLVV</sequence>
<dbReference type="InterPro" id="IPR000668">
    <property type="entry name" value="Peptidase_C1A_C"/>
</dbReference>
<feature type="domain" description="Peptidase C1A papain C-terminal" evidence="4">
    <location>
        <begin position="86"/>
        <end position="348"/>
    </location>
</feature>
<dbReference type="Gene3D" id="3.90.70.10">
    <property type="entry name" value="Cysteine proteinases"/>
    <property type="match status" value="1"/>
</dbReference>
<organism evidence="5">
    <name type="scientific">Pyrodinium bahamense</name>
    <dbReference type="NCBI Taxonomy" id="73915"/>
    <lineage>
        <taxon>Eukaryota</taxon>
        <taxon>Sar</taxon>
        <taxon>Alveolata</taxon>
        <taxon>Dinophyceae</taxon>
        <taxon>Gonyaulacales</taxon>
        <taxon>Pyrocystaceae</taxon>
        <taxon>Pyrodinium</taxon>
    </lineage>
</organism>